<name>A0A1E4SIM3_9ASCO</name>
<dbReference type="RefSeq" id="XP_020064462.1">
    <property type="nucleotide sequence ID" value="XM_020210901.1"/>
</dbReference>
<dbReference type="PANTHER" id="PTHR12281">
    <property type="entry name" value="RP42 RELATED"/>
    <property type="match status" value="1"/>
</dbReference>
<sequence length="293" mass="33886">MSDSLPQNERPFSAEPRYSRATLQQQFVEITNTNVPTATKYLELHEYNLNKAIDGYLSAATSTSKKLSRAKPDPKIAAIFDKYKDASDPDKIDINGTLQYLEDLGIEPEDPLSLTLAYFLHSPSVGVFLKSEFLARWNGKASDLPGMSKYIKTFHENTIHSTKDQDGDEDFHKLYDFTFGFLMELENQKLLDYELAIEYWKLLLPIVISVSGADTDTVEHINKRTQQWYDFVSNEYTRAFSKDSWSMFYLFFKEIVVSDPVGFKDYDEMAAWPSVMDEYIEYLKENELLNEPQ</sequence>
<feature type="domain" description="DCUN1" evidence="3">
    <location>
        <begin position="71"/>
        <end position="284"/>
    </location>
</feature>
<dbReference type="InterPro" id="IPR042460">
    <property type="entry name" value="DCN1-like_PONY"/>
</dbReference>
<organism evidence="4 5">
    <name type="scientific">Suhomyces tanzawaensis NRRL Y-17324</name>
    <dbReference type="NCBI Taxonomy" id="984487"/>
    <lineage>
        <taxon>Eukaryota</taxon>
        <taxon>Fungi</taxon>
        <taxon>Dikarya</taxon>
        <taxon>Ascomycota</taxon>
        <taxon>Saccharomycotina</taxon>
        <taxon>Pichiomycetes</taxon>
        <taxon>Debaryomycetaceae</taxon>
        <taxon>Suhomyces</taxon>
    </lineage>
</organism>
<dbReference type="PROSITE" id="PS51229">
    <property type="entry name" value="DCUN1"/>
    <property type="match status" value="1"/>
</dbReference>
<dbReference type="InterPro" id="IPR009060">
    <property type="entry name" value="UBA-like_sf"/>
</dbReference>
<dbReference type="GO" id="GO:0097602">
    <property type="term" value="F:cullin family protein binding"/>
    <property type="evidence" value="ECO:0007669"/>
    <property type="project" value="TreeGrafter"/>
</dbReference>
<dbReference type="OrthoDB" id="27198at2759"/>
<evidence type="ECO:0000313" key="5">
    <source>
        <dbReference type="Proteomes" id="UP000094285"/>
    </source>
</evidence>
<reference evidence="5" key="1">
    <citation type="submission" date="2016-05" db="EMBL/GenBank/DDBJ databases">
        <title>Comparative genomics of biotechnologically important yeasts.</title>
        <authorList>
            <consortium name="DOE Joint Genome Institute"/>
            <person name="Riley R."/>
            <person name="Haridas S."/>
            <person name="Wolfe K.H."/>
            <person name="Lopes M.R."/>
            <person name="Hittinger C.T."/>
            <person name="Goker M."/>
            <person name="Salamov A."/>
            <person name="Wisecaver J."/>
            <person name="Long T.M."/>
            <person name="Aerts A.L."/>
            <person name="Barry K."/>
            <person name="Choi C."/>
            <person name="Clum A."/>
            <person name="Coughlan A.Y."/>
            <person name="Deshpande S."/>
            <person name="Douglass A.P."/>
            <person name="Hanson S.J."/>
            <person name="Klenk H.-P."/>
            <person name="Labutti K."/>
            <person name="Lapidus A."/>
            <person name="Lindquist E."/>
            <person name="Lipzen A."/>
            <person name="Meier-Kolthoff J.P."/>
            <person name="Ohm R.A."/>
            <person name="Otillar R.P."/>
            <person name="Pangilinan J."/>
            <person name="Peng Y."/>
            <person name="Rokas A."/>
            <person name="Rosa C.A."/>
            <person name="Scheuner C."/>
            <person name="Sibirny A.A."/>
            <person name="Slot J.C."/>
            <person name="Stielow J.B."/>
            <person name="Sun H."/>
            <person name="Kurtzman C.P."/>
            <person name="Blackwell M."/>
            <person name="Grigoriev I.V."/>
            <person name="Jeffries T.W."/>
        </authorList>
    </citation>
    <scope>NUCLEOTIDE SEQUENCE [LARGE SCALE GENOMIC DNA]</scope>
    <source>
        <strain evidence="5">NRRL Y-17324</strain>
    </source>
</reference>
<dbReference type="AlphaFoldDB" id="A0A1E4SIM3"/>
<accession>A0A1E4SIM3</accession>
<dbReference type="InterPro" id="IPR005176">
    <property type="entry name" value="PONY_dom"/>
</dbReference>
<gene>
    <name evidence="4" type="ORF">CANTADRAFT_6477</name>
</gene>
<dbReference type="PANTHER" id="PTHR12281:SF31">
    <property type="entry name" value="DCN1-LIKE PROTEIN 3"/>
    <property type="match status" value="1"/>
</dbReference>
<evidence type="ECO:0000313" key="4">
    <source>
        <dbReference type="EMBL" id="ODV79340.1"/>
    </source>
</evidence>
<dbReference type="Gene3D" id="1.10.8.10">
    <property type="entry name" value="DNA helicase RuvA subunit, C-terminal domain"/>
    <property type="match status" value="1"/>
</dbReference>
<dbReference type="GO" id="GO:0045116">
    <property type="term" value="P:protein neddylation"/>
    <property type="evidence" value="ECO:0007669"/>
    <property type="project" value="TreeGrafter"/>
</dbReference>
<dbReference type="GO" id="GO:0000151">
    <property type="term" value="C:ubiquitin ligase complex"/>
    <property type="evidence" value="ECO:0007669"/>
    <property type="project" value="TreeGrafter"/>
</dbReference>
<keyword evidence="1" id="KW-0833">Ubl conjugation pathway</keyword>
<dbReference type="EMBL" id="KV453912">
    <property type="protein sequence ID" value="ODV79340.1"/>
    <property type="molecule type" value="Genomic_DNA"/>
</dbReference>
<dbReference type="STRING" id="984487.A0A1E4SIM3"/>
<dbReference type="Gene3D" id="1.10.238.10">
    <property type="entry name" value="EF-hand"/>
    <property type="match status" value="1"/>
</dbReference>
<evidence type="ECO:0000256" key="2">
    <source>
        <dbReference type="RuleBase" id="RU410713"/>
    </source>
</evidence>
<dbReference type="Pfam" id="PF14555">
    <property type="entry name" value="UBA_4"/>
    <property type="match status" value="1"/>
</dbReference>
<dbReference type="GO" id="GO:0032182">
    <property type="term" value="F:ubiquitin-like protein binding"/>
    <property type="evidence" value="ECO:0007669"/>
    <property type="project" value="TreeGrafter"/>
</dbReference>
<comment type="function">
    <text evidence="2">Neddylation of cullins play an essential role in the regulation of SCF-type complexes activity.</text>
</comment>
<evidence type="ECO:0000259" key="3">
    <source>
        <dbReference type="PROSITE" id="PS51229"/>
    </source>
</evidence>
<evidence type="ECO:0000256" key="1">
    <source>
        <dbReference type="ARBA" id="ARBA00022786"/>
    </source>
</evidence>
<dbReference type="Proteomes" id="UP000094285">
    <property type="component" value="Unassembled WGS sequence"/>
</dbReference>
<proteinExistence type="predicted"/>
<dbReference type="GO" id="GO:0031624">
    <property type="term" value="F:ubiquitin conjugating enzyme binding"/>
    <property type="evidence" value="ECO:0007669"/>
    <property type="project" value="TreeGrafter"/>
</dbReference>
<protein>
    <recommendedName>
        <fullName evidence="2">Defective in cullin neddylation protein</fullName>
    </recommendedName>
</protein>
<keyword evidence="5" id="KW-1185">Reference proteome</keyword>
<dbReference type="InterPro" id="IPR014764">
    <property type="entry name" value="DCN-prot"/>
</dbReference>
<dbReference type="GeneID" id="30985037"/>
<dbReference type="SUPFAM" id="SSF46934">
    <property type="entry name" value="UBA-like"/>
    <property type="match status" value="1"/>
</dbReference>
<dbReference type="Pfam" id="PF03556">
    <property type="entry name" value="Cullin_binding"/>
    <property type="match status" value="1"/>
</dbReference>
<dbReference type="Gene3D" id="1.10.238.200">
    <property type="entry name" value="Cullin, PONY binding domain"/>
    <property type="match status" value="1"/>
</dbReference>